<feature type="region of interest" description="Disordered" evidence="6">
    <location>
        <begin position="1"/>
        <end position="30"/>
    </location>
</feature>
<dbReference type="GO" id="GO:0016874">
    <property type="term" value="F:ligase activity"/>
    <property type="evidence" value="ECO:0007669"/>
    <property type="project" value="UniProtKB-KW"/>
</dbReference>
<dbReference type="PROSITE" id="PS00455">
    <property type="entry name" value="AMP_BINDING"/>
    <property type="match status" value="1"/>
</dbReference>
<comment type="catalytic activity">
    <reaction evidence="5">
        <text>a long-chain fatty acid + ATP + CoA = a long-chain fatty acyl-CoA + AMP + diphosphate</text>
        <dbReference type="Rhea" id="RHEA:15421"/>
        <dbReference type="ChEBI" id="CHEBI:30616"/>
        <dbReference type="ChEBI" id="CHEBI:33019"/>
        <dbReference type="ChEBI" id="CHEBI:57287"/>
        <dbReference type="ChEBI" id="CHEBI:57560"/>
        <dbReference type="ChEBI" id="CHEBI:83139"/>
        <dbReference type="ChEBI" id="CHEBI:456215"/>
        <dbReference type="EC" id="6.2.1.3"/>
    </reaction>
</comment>
<reference evidence="8 9" key="1">
    <citation type="submission" date="2016-03" db="EMBL/GenBank/DDBJ databases">
        <title>How can Kluyveromyces marxianus grow so fast - potential evolutionary course in Saccharomyces Complex revealed by comparative genomics.</title>
        <authorList>
            <person name="Mo W."/>
            <person name="Lu W."/>
            <person name="Yang X."/>
            <person name="Qi J."/>
            <person name="Lv H."/>
        </authorList>
    </citation>
    <scope>NUCLEOTIDE SEQUENCE [LARGE SCALE GENOMIC DNA]</scope>
    <source>
        <strain evidence="8 9">FIM1</strain>
    </source>
</reference>
<keyword evidence="9" id="KW-1185">Reference proteome</keyword>
<dbReference type="SUPFAM" id="SSF56801">
    <property type="entry name" value="Acetyl-CoA synthetase-like"/>
    <property type="match status" value="1"/>
</dbReference>
<evidence type="ECO:0000256" key="2">
    <source>
        <dbReference type="ARBA" id="ARBA00022598"/>
    </source>
</evidence>
<dbReference type="InterPro" id="IPR042099">
    <property type="entry name" value="ANL_N_sf"/>
</dbReference>
<evidence type="ECO:0000256" key="1">
    <source>
        <dbReference type="ARBA" id="ARBA00006432"/>
    </source>
</evidence>
<dbReference type="InterPro" id="IPR000873">
    <property type="entry name" value="AMP-dep_synth/lig_dom"/>
</dbReference>
<dbReference type="Gene3D" id="3.40.50.12780">
    <property type="entry name" value="N-terminal domain of ligase-like"/>
    <property type="match status" value="1"/>
</dbReference>
<keyword evidence="3" id="KW-0547">Nucleotide-binding</keyword>
<keyword evidence="2 8" id="KW-0436">Ligase</keyword>
<evidence type="ECO:0000313" key="9">
    <source>
        <dbReference type="Proteomes" id="UP000422736"/>
    </source>
</evidence>
<organism evidence="8 9">
    <name type="scientific">Kluyveromyces marxianus</name>
    <name type="common">Yeast</name>
    <name type="synonym">Candida kefyr</name>
    <dbReference type="NCBI Taxonomy" id="4911"/>
    <lineage>
        <taxon>Eukaryota</taxon>
        <taxon>Fungi</taxon>
        <taxon>Dikarya</taxon>
        <taxon>Ascomycota</taxon>
        <taxon>Saccharomycotina</taxon>
        <taxon>Saccharomycetes</taxon>
        <taxon>Saccharomycetales</taxon>
        <taxon>Saccharomycetaceae</taxon>
        <taxon>Kluyveromyces</taxon>
    </lineage>
</organism>
<evidence type="ECO:0000256" key="3">
    <source>
        <dbReference type="ARBA" id="ARBA00022741"/>
    </source>
</evidence>
<dbReference type="InterPro" id="IPR020845">
    <property type="entry name" value="AMP-binding_CS"/>
</dbReference>
<dbReference type="EMBL" id="CP015056">
    <property type="protein sequence ID" value="QGN15105.1"/>
    <property type="molecule type" value="Genomic_DNA"/>
</dbReference>
<name>A0ABX6ES22_KLUMA</name>
<keyword evidence="4" id="KW-0067">ATP-binding</keyword>
<evidence type="ECO:0000259" key="7">
    <source>
        <dbReference type="Pfam" id="PF00501"/>
    </source>
</evidence>
<dbReference type="PANTHER" id="PTHR43272">
    <property type="entry name" value="LONG-CHAIN-FATTY-ACID--COA LIGASE"/>
    <property type="match status" value="1"/>
</dbReference>
<evidence type="ECO:0000256" key="5">
    <source>
        <dbReference type="ARBA" id="ARBA00036813"/>
    </source>
</evidence>
<evidence type="ECO:0000256" key="4">
    <source>
        <dbReference type="ARBA" id="ARBA00022840"/>
    </source>
</evidence>
<evidence type="ECO:0000313" key="8">
    <source>
        <dbReference type="EMBL" id="QGN15105.1"/>
    </source>
</evidence>
<sequence length="701" mass="78483">MVAQYSVPVGKAANEHETAPRRNVKAKNGPVTKPDGMKCTTVYEFVVECFEKYGGRHGMGWRDTIDVHREKKKIMKKIDGKETEVEKEWLYYELTGYKYSSYSELNEIMHDYGRGLVKMGLKPHSEDKVHLFASTSHRWMKTFLATQSQAIPVVTAYDTLGENGLIHSMVQTDTRAMFVDNALLSKLYNAVQKATNLKYIIHAEPIDPNDKRDEGRLYKEAADAVAKLKEIRPDLEIYSMDEIIEKGKAAKGEIEPNPPTPEDLSCIMYTSGSTGDPKGVVLKHYNIVAGLGGISSIVTNRPEHVSVNDRVIAFLPLAHIFELAFELITFYWGATLGYANVKTLTDMSVRNCQGDMKEFQPTIMVGVAAVWESVRKGIIAQVNKLPALTQKVFWAGYSAKIKMKKYHIPGGDTLGNVLFKKVREATGGHLRLVLNGGSPLSRDAQEFITNLICPMLIGYGLTETMANTTILAPEHFEYEIAGDLLCSITVKLVDVEELGYFAKNNQGEVWIKGAPVLTEYYKNEAETKASITEDGWFKTGDIAEWTPKGQLKVIDRKKNLVKTMNGEYIALEKLESIYRSSPYVHNICVYADQTKVKPVGIIVPNEAAVAEKAIKLGLLEKGEDVTHLYHDDKLRHEILSDLWKTARSQGLNGIELIQGIVIFEEEWTPQNGYVTSAQKLQRKKILAAVQKDVDSLYANSN</sequence>
<gene>
    <name evidence="8" type="primary">FAA1</name>
    <name evidence="8" type="ORF">FIM1_1792</name>
</gene>
<dbReference type="Proteomes" id="UP000422736">
    <property type="component" value="Chromosome 3"/>
</dbReference>
<dbReference type="Pfam" id="PF00501">
    <property type="entry name" value="AMP-binding"/>
    <property type="match status" value="1"/>
</dbReference>
<accession>A0ABX6ES22</accession>
<evidence type="ECO:0000256" key="6">
    <source>
        <dbReference type="SAM" id="MobiDB-lite"/>
    </source>
</evidence>
<protein>
    <submittedName>
        <fullName evidence="8">Long-chain-fatty-acid--CoA ligase 1</fullName>
    </submittedName>
</protein>
<proteinExistence type="inferred from homology"/>
<feature type="domain" description="AMP-dependent synthetase/ligase" evidence="7">
    <location>
        <begin position="86"/>
        <end position="521"/>
    </location>
</feature>
<dbReference type="PANTHER" id="PTHR43272:SF83">
    <property type="entry name" value="ACYL-COA SYNTHETASE LONG-CHAIN, ISOFORM J"/>
    <property type="match status" value="1"/>
</dbReference>
<comment type="similarity">
    <text evidence="1">Belongs to the ATP-dependent AMP-binding enzyme family.</text>
</comment>